<dbReference type="EMBL" id="MK903280">
    <property type="protein sequence ID" value="QEG09745.1"/>
    <property type="molecule type" value="Genomic_DNA"/>
</dbReference>
<organism evidence="1 2">
    <name type="scientific">Stenotrophomonas phage Ponderosa</name>
    <dbReference type="NCBI Taxonomy" id="2591103"/>
    <lineage>
        <taxon>Viruses</taxon>
        <taxon>Duplodnaviria</taxon>
        <taxon>Heunggongvirae</taxon>
        <taxon>Uroviricota</taxon>
        <taxon>Caudoviricetes</taxon>
        <taxon>Autographivirales</taxon>
        <taxon>Autonotataviridae</taxon>
        <taxon>Gujervirinae</taxon>
        <taxon>Ponderosavirus</taxon>
        <taxon>Ponderosavirus ponderosa</taxon>
    </lineage>
</organism>
<sequence length="85" mass="9790">MATAASKKHAENISRYYDQQLRRGFEKDDAVEYAIRQVWPRKSEDAQADIFATIRHVFDEYPSGVARKIALSAAVEKYRIAYIHG</sequence>
<evidence type="ECO:0000313" key="2">
    <source>
        <dbReference type="Proteomes" id="UP000325277"/>
    </source>
</evidence>
<reference evidence="2" key="1">
    <citation type="submission" date="2019-05" db="EMBL/GenBank/DDBJ databases">
        <title>The Complete Genome of Stenotrophomonas maltophilia Podophage Ponderosa.</title>
        <authorList>
            <person name="Marquez A."/>
            <person name="Newkirk H."/>
            <person name="Moreland R."/>
            <person name="Gonzalez C."/>
            <person name="Liu M."/>
            <person name="Ramsey J."/>
        </authorList>
    </citation>
    <scope>NUCLEOTIDE SEQUENCE [LARGE SCALE GENOMIC DNA]</scope>
</reference>
<protein>
    <submittedName>
        <fullName evidence="1">Uncharacterized protein</fullName>
    </submittedName>
</protein>
<evidence type="ECO:0000313" key="1">
    <source>
        <dbReference type="EMBL" id="QEG09745.1"/>
    </source>
</evidence>
<keyword evidence="2" id="KW-1185">Reference proteome</keyword>
<name>A0A5B9NA83_9CAUD</name>
<gene>
    <name evidence="1" type="ORF">CPT_Ponderosa_028</name>
</gene>
<dbReference type="Proteomes" id="UP000325277">
    <property type="component" value="Segment"/>
</dbReference>
<accession>A0A5B9NA83</accession>
<proteinExistence type="predicted"/>